<dbReference type="Gramene" id="mRNA:HanXRQr2_Chr15g0681091">
    <property type="protein sequence ID" value="CDS:HanXRQr2_Chr15g0681091.1"/>
    <property type="gene ID" value="HanXRQr2_Chr15g0681091"/>
</dbReference>
<keyword evidence="3" id="KW-1185">Reference proteome</keyword>
<proteinExistence type="predicted"/>
<feature type="transmembrane region" description="Helical" evidence="1">
    <location>
        <begin position="134"/>
        <end position="154"/>
    </location>
</feature>
<keyword evidence="1" id="KW-0472">Membrane</keyword>
<dbReference type="AlphaFoldDB" id="A0A9K3H185"/>
<dbReference type="EMBL" id="MNCJ02000330">
    <property type="protein sequence ID" value="KAF5763512.1"/>
    <property type="molecule type" value="Genomic_DNA"/>
</dbReference>
<reference evidence="2" key="2">
    <citation type="submission" date="2020-06" db="EMBL/GenBank/DDBJ databases">
        <title>Helianthus annuus Genome sequencing and assembly Release 2.</title>
        <authorList>
            <person name="Gouzy J."/>
            <person name="Langlade N."/>
            <person name="Munos S."/>
        </authorList>
    </citation>
    <scope>NUCLEOTIDE SEQUENCE</scope>
    <source>
        <tissue evidence="2">Leaves</tissue>
    </source>
</reference>
<reference evidence="2" key="1">
    <citation type="journal article" date="2017" name="Nature">
        <title>The sunflower genome provides insights into oil metabolism, flowering and Asterid evolution.</title>
        <authorList>
            <person name="Badouin H."/>
            <person name="Gouzy J."/>
            <person name="Grassa C.J."/>
            <person name="Murat F."/>
            <person name="Staton S.E."/>
            <person name="Cottret L."/>
            <person name="Lelandais-Briere C."/>
            <person name="Owens G.L."/>
            <person name="Carrere S."/>
            <person name="Mayjonade B."/>
            <person name="Legrand L."/>
            <person name="Gill N."/>
            <person name="Kane N.C."/>
            <person name="Bowers J.E."/>
            <person name="Hubner S."/>
            <person name="Bellec A."/>
            <person name="Berard A."/>
            <person name="Berges H."/>
            <person name="Blanchet N."/>
            <person name="Boniface M.C."/>
            <person name="Brunel D."/>
            <person name="Catrice O."/>
            <person name="Chaidir N."/>
            <person name="Claudel C."/>
            <person name="Donnadieu C."/>
            <person name="Faraut T."/>
            <person name="Fievet G."/>
            <person name="Helmstetter N."/>
            <person name="King M."/>
            <person name="Knapp S.J."/>
            <person name="Lai Z."/>
            <person name="Le Paslier M.C."/>
            <person name="Lippi Y."/>
            <person name="Lorenzon L."/>
            <person name="Mandel J.R."/>
            <person name="Marage G."/>
            <person name="Marchand G."/>
            <person name="Marquand E."/>
            <person name="Bret-Mestries E."/>
            <person name="Morien E."/>
            <person name="Nambeesan S."/>
            <person name="Nguyen T."/>
            <person name="Pegot-Espagnet P."/>
            <person name="Pouilly N."/>
            <person name="Raftis F."/>
            <person name="Sallet E."/>
            <person name="Schiex T."/>
            <person name="Thomas J."/>
            <person name="Vandecasteele C."/>
            <person name="Vares D."/>
            <person name="Vear F."/>
            <person name="Vautrin S."/>
            <person name="Crespi M."/>
            <person name="Mangin B."/>
            <person name="Burke J.M."/>
            <person name="Salse J."/>
            <person name="Munos S."/>
            <person name="Vincourt P."/>
            <person name="Rieseberg L.H."/>
            <person name="Langlade N.B."/>
        </authorList>
    </citation>
    <scope>NUCLEOTIDE SEQUENCE</scope>
    <source>
        <tissue evidence="2">Leaves</tissue>
    </source>
</reference>
<evidence type="ECO:0000313" key="3">
    <source>
        <dbReference type="Proteomes" id="UP000215914"/>
    </source>
</evidence>
<keyword evidence="1" id="KW-1133">Transmembrane helix</keyword>
<gene>
    <name evidence="2" type="ORF">HanXRQr2_Chr15g0681091</name>
</gene>
<accession>A0A9K3H185</accession>
<organism evidence="2 3">
    <name type="scientific">Helianthus annuus</name>
    <name type="common">Common sunflower</name>
    <dbReference type="NCBI Taxonomy" id="4232"/>
    <lineage>
        <taxon>Eukaryota</taxon>
        <taxon>Viridiplantae</taxon>
        <taxon>Streptophyta</taxon>
        <taxon>Embryophyta</taxon>
        <taxon>Tracheophyta</taxon>
        <taxon>Spermatophyta</taxon>
        <taxon>Magnoliopsida</taxon>
        <taxon>eudicotyledons</taxon>
        <taxon>Gunneridae</taxon>
        <taxon>Pentapetalae</taxon>
        <taxon>asterids</taxon>
        <taxon>campanulids</taxon>
        <taxon>Asterales</taxon>
        <taxon>Asteraceae</taxon>
        <taxon>Asteroideae</taxon>
        <taxon>Heliantheae alliance</taxon>
        <taxon>Heliantheae</taxon>
        <taxon>Helianthus</taxon>
    </lineage>
</organism>
<keyword evidence="1" id="KW-0812">Transmembrane</keyword>
<evidence type="ECO:0000313" key="2">
    <source>
        <dbReference type="EMBL" id="KAF5763512.1"/>
    </source>
</evidence>
<dbReference type="Proteomes" id="UP000215914">
    <property type="component" value="Unassembled WGS sequence"/>
</dbReference>
<name>A0A9K3H185_HELAN</name>
<comment type="caution">
    <text evidence="2">The sequence shown here is derived from an EMBL/GenBank/DDBJ whole genome shotgun (WGS) entry which is preliminary data.</text>
</comment>
<sequence length="165" mass="19212">MPIHIHIHIHLRRLFHHQFCIKLLSRHTPCPATSPTTLIHLLHILLDPTHRHHPLLPITTNTTPLPQLLTLPNRTTTHRIHSFLLHRHHRLLIHHHTSTIPTNTPINTHIPINIIINNITINNKSIRIRATNQIQIQIQIEFMFIVNLLLLLFVSPFSPMRLAGI</sequence>
<protein>
    <submittedName>
        <fullName evidence="2">Uncharacterized protein</fullName>
    </submittedName>
</protein>
<evidence type="ECO:0000256" key="1">
    <source>
        <dbReference type="SAM" id="Phobius"/>
    </source>
</evidence>